<keyword evidence="5" id="KW-1185">Reference proteome</keyword>
<sequence length="492" mass="53243">MAVALQDGELLEMRQLVGGQWSEPNGSSFFSINPSTGEPLQELKSSSEADVEAAIDSAQQAFRDFSKMAPRRRARMLLAFDALLEKHAADLVALLGDETGKPTWEAEAEVNYARTYSWWYVGEVERSGAGTTVPSATEPAGVQTFLTIKQPIGPVALLLPWNFPIVLCVRKVVSALAAGCTCVIKPSPETVLCTLAVVRLLERAGFTGGIVNCVIASNDTTPEVGKKLCEDARIKKVSFTGSTSVGRLIMAQCAPRLKKLTLELGGLGCLIVFSDADLQLALDGLIANRLRHAGQTCVAAQRVFVHASVFDDFLALLVRQVQERIDKQALGPLQTARGADKAIRHIDDAVRHGATRIDFRSSARTHAFQASGFFVAPVVLTGCTRDMLVYQEESFAPLFCLSTFDTEQQVLARANDETDMGLSSFVYSRDHDRLWRMYEGLNVGNVGFNTANTTSAEIPFGGLNQSGQGKEGGIGAGMDEYLVTKSATVRRT</sequence>
<dbReference type="OrthoDB" id="310895at2759"/>
<organism evidence="4 5">
    <name type="scientific">Acaromyces ingoldii</name>
    <dbReference type="NCBI Taxonomy" id="215250"/>
    <lineage>
        <taxon>Eukaryota</taxon>
        <taxon>Fungi</taxon>
        <taxon>Dikarya</taxon>
        <taxon>Basidiomycota</taxon>
        <taxon>Ustilaginomycotina</taxon>
        <taxon>Exobasidiomycetes</taxon>
        <taxon>Exobasidiales</taxon>
        <taxon>Cryptobasidiaceae</taxon>
        <taxon>Acaromyces</taxon>
    </lineage>
</organism>
<dbReference type="InterPro" id="IPR016161">
    <property type="entry name" value="Ald_DH/histidinol_DH"/>
</dbReference>
<dbReference type="FunFam" id="3.40.605.10:FF:000007">
    <property type="entry name" value="NAD/NADP-dependent betaine aldehyde dehydrogenase"/>
    <property type="match status" value="1"/>
</dbReference>
<evidence type="ECO:0000313" key="4">
    <source>
        <dbReference type="EMBL" id="PWN92985.1"/>
    </source>
</evidence>
<accession>A0A316YYR1</accession>
<dbReference type="STRING" id="215250.A0A316YYR1"/>
<dbReference type="GO" id="GO:0005737">
    <property type="term" value="C:cytoplasm"/>
    <property type="evidence" value="ECO:0007669"/>
    <property type="project" value="TreeGrafter"/>
</dbReference>
<reference evidence="4 5" key="1">
    <citation type="journal article" date="2018" name="Mol. Biol. Evol.">
        <title>Broad Genomic Sampling Reveals a Smut Pathogenic Ancestry of the Fungal Clade Ustilaginomycotina.</title>
        <authorList>
            <person name="Kijpornyongpan T."/>
            <person name="Mondo S.J."/>
            <person name="Barry K."/>
            <person name="Sandor L."/>
            <person name="Lee J."/>
            <person name="Lipzen A."/>
            <person name="Pangilinan J."/>
            <person name="LaButti K."/>
            <person name="Hainaut M."/>
            <person name="Henrissat B."/>
            <person name="Grigoriev I.V."/>
            <person name="Spatafora J.W."/>
            <person name="Aime M.C."/>
        </authorList>
    </citation>
    <scope>NUCLEOTIDE SEQUENCE [LARGE SCALE GENOMIC DNA]</scope>
    <source>
        <strain evidence="4 5">MCA 4198</strain>
    </source>
</reference>
<dbReference type="Gene3D" id="3.40.309.10">
    <property type="entry name" value="Aldehyde Dehydrogenase, Chain A, domain 2"/>
    <property type="match status" value="1"/>
</dbReference>
<dbReference type="GeneID" id="37041353"/>
<gene>
    <name evidence="4" type="ORF">FA10DRAFT_247037</name>
</gene>
<dbReference type="PANTHER" id="PTHR43353">
    <property type="entry name" value="SUCCINATE-SEMIALDEHYDE DEHYDROGENASE, MITOCHONDRIAL"/>
    <property type="match status" value="1"/>
</dbReference>
<keyword evidence="2" id="KW-0560">Oxidoreductase</keyword>
<dbReference type="RefSeq" id="XP_025380183.1">
    <property type="nucleotide sequence ID" value="XM_025519437.1"/>
</dbReference>
<dbReference type="PANTHER" id="PTHR43353:SF10">
    <property type="entry name" value="SUCCINATE-SEMIALDEHYDE DEHYDROGENASE (NADP+)"/>
    <property type="match status" value="1"/>
</dbReference>
<dbReference type="AlphaFoldDB" id="A0A316YYR1"/>
<feature type="domain" description="Aldehyde dehydrogenase" evidence="3">
    <location>
        <begin position="21"/>
        <end position="486"/>
    </location>
</feature>
<proteinExistence type="inferred from homology"/>
<dbReference type="InterPro" id="IPR016163">
    <property type="entry name" value="Ald_DH_C"/>
</dbReference>
<dbReference type="SUPFAM" id="SSF53720">
    <property type="entry name" value="ALDH-like"/>
    <property type="match status" value="1"/>
</dbReference>
<dbReference type="InParanoid" id="A0A316YYR1"/>
<dbReference type="EMBL" id="KZ819634">
    <property type="protein sequence ID" value="PWN92985.1"/>
    <property type="molecule type" value="Genomic_DNA"/>
</dbReference>
<evidence type="ECO:0000259" key="3">
    <source>
        <dbReference type="Pfam" id="PF00171"/>
    </source>
</evidence>
<name>A0A316YYR1_9BASI</name>
<dbReference type="InterPro" id="IPR015590">
    <property type="entry name" value="Aldehyde_DH_dom"/>
</dbReference>
<dbReference type="Gene3D" id="3.40.605.10">
    <property type="entry name" value="Aldehyde Dehydrogenase, Chain A, domain 1"/>
    <property type="match status" value="1"/>
</dbReference>
<dbReference type="Proteomes" id="UP000245768">
    <property type="component" value="Unassembled WGS sequence"/>
</dbReference>
<dbReference type="GO" id="GO:0009450">
    <property type="term" value="P:gamma-aminobutyric acid catabolic process"/>
    <property type="evidence" value="ECO:0007669"/>
    <property type="project" value="TreeGrafter"/>
</dbReference>
<evidence type="ECO:0000256" key="2">
    <source>
        <dbReference type="ARBA" id="ARBA00023002"/>
    </source>
</evidence>
<protein>
    <submittedName>
        <fullName evidence="4">Aldehyde dehydrogenase</fullName>
    </submittedName>
</protein>
<comment type="similarity">
    <text evidence="1">Belongs to the aldehyde dehydrogenase family.</text>
</comment>
<evidence type="ECO:0000313" key="5">
    <source>
        <dbReference type="Proteomes" id="UP000245768"/>
    </source>
</evidence>
<dbReference type="Pfam" id="PF00171">
    <property type="entry name" value="Aldedh"/>
    <property type="match status" value="1"/>
</dbReference>
<dbReference type="InterPro" id="IPR050740">
    <property type="entry name" value="Aldehyde_DH_Superfamily"/>
</dbReference>
<evidence type="ECO:0000256" key="1">
    <source>
        <dbReference type="ARBA" id="ARBA00009986"/>
    </source>
</evidence>
<dbReference type="GO" id="GO:0004777">
    <property type="term" value="F:succinate-semialdehyde dehydrogenase (NAD+) activity"/>
    <property type="evidence" value="ECO:0007669"/>
    <property type="project" value="TreeGrafter"/>
</dbReference>
<dbReference type="InterPro" id="IPR016162">
    <property type="entry name" value="Ald_DH_N"/>
</dbReference>